<feature type="domain" description="Transposase IS4-like" evidence="1">
    <location>
        <begin position="3"/>
        <end position="123"/>
    </location>
</feature>
<dbReference type="PANTHER" id="PTHR30007:SF1">
    <property type="entry name" value="BLR1914 PROTEIN"/>
    <property type="match status" value="1"/>
</dbReference>
<dbReference type="InterPro" id="IPR002559">
    <property type="entry name" value="Transposase_11"/>
</dbReference>
<dbReference type="EMBL" id="FPAT01000015">
    <property type="protein sequence ID" value="SFT95745.1"/>
    <property type="molecule type" value="Genomic_DNA"/>
</dbReference>
<evidence type="ECO:0000313" key="2">
    <source>
        <dbReference type="EMBL" id="SFT95745.1"/>
    </source>
</evidence>
<evidence type="ECO:0000259" key="1">
    <source>
        <dbReference type="Pfam" id="PF01609"/>
    </source>
</evidence>
<dbReference type="Proteomes" id="UP000199165">
    <property type="component" value="Unassembled WGS sequence"/>
</dbReference>
<dbReference type="STRING" id="995060.SAMN04487904_115108"/>
<dbReference type="AlphaFoldDB" id="A0A1I7C8M3"/>
<keyword evidence="3" id="KW-1185">Reference proteome</keyword>
<dbReference type="PANTHER" id="PTHR30007">
    <property type="entry name" value="PHP DOMAIN PROTEIN"/>
    <property type="match status" value="1"/>
</dbReference>
<accession>A0A1I7C8M3</accession>
<dbReference type="Pfam" id="PF01609">
    <property type="entry name" value="DDE_Tnp_1"/>
    <property type="match status" value="1"/>
</dbReference>
<gene>
    <name evidence="2" type="ORF">SAMN04487904_115108</name>
</gene>
<reference evidence="3" key="1">
    <citation type="submission" date="2016-10" db="EMBL/GenBank/DDBJ databases">
        <authorList>
            <person name="Varghese N."/>
            <person name="Submissions S."/>
        </authorList>
    </citation>
    <scope>NUCLEOTIDE SEQUENCE [LARGE SCALE GENOMIC DNA]</scope>
    <source>
        <strain evidence="3">DSM 45501</strain>
    </source>
</reference>
<dbReference type="GO" id="GO:0003677">
    <property type="term" value="F:DNA binding"/>
    <property type="evidence" value="ECO:0007669"/>
    <property type="project" value="InterPro"/>
</dbReference>
<dbReference type="GO" id="GO:0004803">
    <property type="term" value="F:transposase activity"/>
    <property type="evidence" value="ECO:0007669"/>
    <property type="project" value="InterPro"/>
</dbReference>
<dbReference type="GO" id="GO:0006313">
    <property type="term" value="P:DNA transposition"/>
    <property type="evidence" value="ECO:0007669"/>
    <property type="project" value="InterPro"/>
</dbReference>
<dbReference type="NCBIfam" id="NF033580">
    <property type="entry name" value="transpos_IS5_3"/>
    <property type="match status" value="1"/>
</dbReference>
<evidence type="ECO:0000313" key="3">
    <source>
        <dbReference type="Proteomes" id="UP000199165"/>
    </source>
</evidence>
<sequence>MITDGGGIPLATILTGGNRNDITQLLPLIEAIPPVRGRRGRPRRNPNALVADRGYDHDTYRAHLRQRGIQPFISRRKTRDTNQAVRWVVEQNLALLHQFRRLAIRWERRADIHHGFLALATSLICWHRLPNAIR</sequence>
<protein>
    <submittedName>
        <fullName evidence="2">Transposase DDE domain-containing protein</fullName>
    </submittedName>
</protein>
<name>A0A1I7C8M3_9ACTN</name>
<organism evidence="2 3">
    <name type="scientific">Actinopolyspora righensis</name>
    <dbReference type="NCBI Taxonomy" id="995060"/>
    <lineage>
        <taxon>Bacteria</taxon>
        <taxon>Bacillati</taxon>
        <taxon>Actinomycetota</taxon>
        <taxon>Actinomycetes</taxon>
        <taxon>Actinopolysporales</taxon>
        <taxon>Actinopolysporaceae</taxon>
        <taxon>Actinopolyspora</taxon>
        <taxon>Actinopolyspora alba group</taxon>
    </lineage>
</organism>
<proteinExistence type="predicted"/>